<accession>A0A7S2EPD4</accession>
<dbReference type="Gene3D" id="1.25.40.20">
    <property type="entry name" value="Ankyrin repeat-containing domain"/>
    <property type="match status" value="2"/>
</dbReference>
<dbReference type="Pfam" id="PF00023">
    <property type="entry name" value="Ank"/>
    <property type="match status" value="1"/>
</dbReference>
<name>A0A7S2EPD4_TRICV</name>
<feature type="repeat" description="ANK" evidence="3">
    <location>
        <begin position="48"/>
        <end position="80"/>
    </location>
</feature>
<reference evidence="5" key="1">
    <citation type="submission" date="2021-01" db="EMBL/GenBank/DDBJ databases">
        <authorList>
            <person name="Corre E."/>
            <person name="Pelletier E."/>
            <person name="Niang G."/>
            <person name="Scheremetjew M."/>
            <person name="Finn R."/>
            <person name="Kale V."/>
            <person name="Holt S."/>
            <person name="Cochrane G."/>
            <person name="Meng A."/>
            <person name="Brown T."/>
            <person name="Cohen L."/>
        </authorList>
    </citation>
    <scope>NUCLEOTIDE SEQUENCE</scope>
    <source>
        <strain evidence="5">Grunow 1884</strain>
    </source>
</reference>
<dbReference type="AlphaFoldDB" id="A0A7S2EPD4"/>
<sequence length="407" mass="43405">MRGHQQHGSQCPCKSLPQVFSSFTAAEFGHLGTLARQGASVANRVDSGGYTPLHLAAQHDRSAAVALLLRLGADVDGLTPQQRDTNETRNGHTTAAKGGGSGDGGDAPPLGCGATPLHRASFSGAVSSMQVLLGWSDPTSGRRCDLLARDASFGDRMTPLHKAAAGGRHLAVLLLLDALRERGELKEGLAAKDVGGRTSLEVAKDFMRQQDQEGQSVRRWDGIAGHAADWGWCADLLRVAEVEAGIAKGSDESAEALEAQKLPLLNFPPPPQHLSSASVVLCLDCGADSDGNYNTSSWESAFCKVLETSVEKVVLKRETKKRHTDINSQQAEHEDASQSVDRTSITQRDSKPRSSKSACLSALSESSPSIILGNKCGHCNKHCLTLFRGKDSVLLCNKCVKKQKRLK</sequence>
<dbReference type="PANTHER" id="PTHR24161">
    <property type="entry name" value="ANK_REP_REGION DOMAIN-CONTAINING PROTEIN-RELATED"/>
    <property type="match status" value="1"/>
</dbReference>
<evidence type="ECO:0000256" key="1">
    <source>
        <dbReference type="ARBA" id="ARBA00022737"/>
    </source>
</evidence>
<dbReference type="PANTHER" id="PTHR24161:SF85">
    <property type="entry name" value="PALMITOYLTRANSFERASE HIP14"/>
    <property type="match status" value="1"/>
</dbReference>
<dbReference type="EMBL" id="HBGO01026014">
    <property type="protein sequence ID" value="CAD9349282.1"/>
    <property type="molecule type" value="Transcribed_RNA"/>
</dbReference>
<evidence type="ECO:0000313" key="5">
    <source>
        <dbReference type="EMBL" id="CAD9349282.1"/>
    </source>
</evidence>
<keyword evidence="2 3" id="KW-0040">ANK repeat</keyword>
<organism evidence="5">
    <name type="scientific">Trieres chinensis</name>
    <name type="common">Marine centric diatom</name>
    <name type="synonym">Odontella sinensis</name>
    <dbReference type="NCBI Taxonomy" id="1514140"/>
    <lineage>
        <taxon>Eukaryota</taxon>
        <taxon>Sar</taxon>
        <taxon>Stramenopiles</taxon>
        <taxon>Ochrophyta</taxon>
        <taxon>Bacillariophyta</taxon>
        <taxon>Mediophyceae</taxon>
        <taxon>Biddulphiophycidae</taxon>
        <taxon>Eupodiscales</taxon>
        <taxon>Parodontellaceae</taxon>
        <taxon>Trieres</taxon>
    </lineage>
</organism>
<feature type="region of interest" description="Disordered" evidence="4">
    <location>
        <begin position="319"/>
        <end position="353"/>
    </location>
</feature>
<evidence type="ECO:0000256" key="2">
    <source>
        <dbReference type="ARBA" id="ARBA00023043"/>
    </source>
</evidence>
<dbReference type="InterPro" id="IPR002110">
    <property type="entry name" value="Ankyrin_rpt"/>
</dbReference>
<keyword evidence="1" id="KW-0677">Repeat</keyword>
<dbReference type="PROSITE" id="PS50088">
    <property type="entry name" value="ANK_REPEAT"/>
    <property type="match status" value="1"/>
</dbReference>
<dbReference type="InterPro" id="IPR036770">
    <property type="entry name" value="Ankyrin_rpt-contain_sf"/>
</dbReference>
<dbReference type="SMART" id="SM00248">
    <property type="entry name" value="ANK"/>
    <property type="match status" value="3"/>
</dbReference>
<protein>
    <submittedName>
        <fullName evidence="5">Uncharacterized protein</fullName>
    </submittedName>
</protein>
<dbReference type="PROSITE" id="PS50297">
    <property type="entry name" value="ANK_REP_REGION"/>
    <property type="match status" value="1"/>
</dbReference>
<evidence type="ECO:0000256" key="4">
    <source>
        <dbReference type="SAM" id="MobiDB-lite"/>
    </source>
</evidence>
<feature type="region of interest" description="Disordered" evidence="4">
    <location>
        <begin position="77"/>
        <end position="112"/>
    </location>
</feature>
<evidence type="ECO:0000256" key="3">
    <source>
        <dbReference type="PROSITE-ProRule" id="PRU00023"/>
    </source>
</evidence>
<feature type="compositionally biased region" description="Polar residues" evidence="4">
    <location>
        <begin position="337"/>
        <end position="347"/>
    </location>
</feature>
<dbReference type="SUPFAM" id="SSF48403">
    <property type="entry name" value="Ankyrin repeat"/>
    <property type="match status" value="1"/>
</dbReference>
<proteinExistence type="predicted"/>
<gene>
    <name evidence="5" type="ORF">OSIN01602_LOCUS14921</name>
</gene>